<keyword evidence="4" id="KW-0249">Electron transport</keyword>
<evidence type="ECO:0000256" key="7">
    <source>
        <dbReference type="PIRSR" id="PIRSR000025-2"/>
    </source>
</evidence>
<dbReference type="InterPro" id="IPR051811">
    <property type="entry name" value="Cytochrome_c550/c551-like"/>
</dbReference>
<dbReference type="InterPro" id="IPR009056">
    <property type="entry name" value="Cyt_c-like_dom"/>
</dbReference>
<feature type="signal peptide" evidence="8">
    <location>
        <begin position="1"/>
        <end position="19"/>
    </location>
</feature>
<dbReference type="Proteomes" id="UP001164718">
    <property type="component" value="Chromosome"/>
</dbReference>
<dbReference type="AlphaFoldDB" id="A0A9E8RW91"/>
<organism evidence="10 11">
    <name type="scientific">Fervidibacillus albus</name>
    <dbReference type="NCBI Taxonomy" id="2980026"/>
    <lineage>
        <taxon>Bacteria</taxon>
        <taxon>Bacillati</taxon>
        <taxon>Bacillota</taxon>
        <taxon>Bacilli</taxon>
        <taxon>Bacillales</taxon>
        <taxon>Bacillaceae</taxon>
        <taxon>Fervidibacillus</taxon>
    </lineage>
</organism>
<keyword evidence="5 7" id="KW-0408">Iron</keyword>
<dbReference type="GO" id="GO:0009055">
    <property type="term" value="F:electron transfer activity"/>
    <property type="evidence" value="ECO:0007669"/>
    <property type="project" value="InterPro"/>
</dbReference>
<evidence type="ECO:0000313" key="11">
    <source>
        <dbReference type="Proteomes" id="UP001164718"/>
    </source>
</evidence>
<sequence length="105" mass="11293">MKKTYLLLIGFLVVGLLSACGGDEDSADHVATSDLSGEELYMQYCSSCHGGDLKAGYAPDLDNVGSNFTVEEIEDIIVNGYKSMPQGLLKGDDAKKVAEWLAEQK</sequence>
<gene>
    <name evidence="10" type="ORF">OE104_00060</name>
</gene>
<accession>A0A9E8RW91</accession>
<dbReference type="GO" id="GO:0020037">
    <property type="term" value="F:heme binding"/>
    <property type="evidence" value="ECO:0007669"/>
    <property type="project" value="InterPro"/>
</dbReference>
<dbReference type="EMBL" id="CP106878">
    <property type="protein sequence ID" value="WAA09813.1"/>
    <property type="molecule type" value="Genomic_DNA"/>
</dbReference>
<dbReference type="InterPro" id="IPR036909">
    <property type="entry name" value="Cyt_c-like_dom_sf"/>
</dbReference>
<feature type="binding site" description="covalent" evidence="6">
    <location>
        <position position="48"/>
    </location>
    <ligand>
        <name>heme c</name>
        <dbReference type="ChEBI" id="CHEBI:61717"/>
    </ligand>
</feature>
<dbReference type="KEGG" id="faf:OE104_00060"/>
<evidence type="ECO:0000256" key="6">
    <source>
        <dbReference type="PIRSR" id="PIRSR000025-1"/>
    </source>
</evidence>
<feature type="binding site" description="covalent" evidence="6">
    <location>
        <position position="45"/>
    </location>
    <ligand>
        <name>heme c</name>
        <dbReference type="ChEBI" id="CHEBI:61717"/>
    </ligand>
</feature>
<keyword evidence="3 7" id="KW-0479">Metal-binding</keyword>
<keyword evidence="11" id="KW-1185">Reference proteome</keyword>
<feature type="domain" description="Cytochrome c" evidence="9">
    <location>
        <begin position="32"/>
        <end position="105"/>
    </location>
</feature>
<feature type="binding site" description="axial binding residue" evidence="7">
    <location>
        <position position="84"/>
    </location>
    <ligand>
        <name>heme c</name>
        <dbReference type="ChEBI" id="CHEBI:61717"/>
    </ligand>
    <ligandPart>
        <name>Fe</name>
        <dbReference type="ChEBI" id="CHEBI:18248"/>
    </ligandPart>
</feature>
<evidence type="ECO:0000259" key="9">
    <source>
        <dbReference type="PROSITE" id="PS51007"/>
    </source>
</evidence>
<evidence type="ECO:0000256" key="2">
    <source>
        <dbReference type="ARBA" id="ARBA00022617"/>
    </source>
</evidence>
<evidence type="ECO:0000256" key="1">
    <source>
        <dbReference type="ARBA" id="ARBA00022448"/>
    </source>
</evidence>
<dbReference type="InterPro" id="IPR012218">
    <property type="entry name" value="Cyt_c_BACSU-c550-type"/>
</dbReference>
<reference evidence="10" key="1">
    <citation type="submission" date="2022-09" db="EMBL/GenBank/DDBJ databases">
        <title>Complete Genomes of Fervidibacillus albus and Fervidibacillus halotolerans isolated from tidal flat sediments.</title>
        <authorList>
            <person name="Kwon K.K."/>
            <person name="Yang S.-H."/>
            <person name="Park M.J."/>
            <person name="Oh H.-M."/>
        </authorList>
    </citation>
    <scope>NUCLEOTIDE SEQUENCE</scope>
    <source>
        <strain evidence="10">MEBiC13591</strain>
    </source>
</reference>
<evidence type="ECO:0000256" key="8">
    <source>
        <dbReference type="SAM" id="SignalP"/>
    </source>
</evidence>
<name>A0A9E8RW91_9BACI</name>
<dbReference type="PIRSF" id="PIRSF000025">
    <property type="entry name" value="Cytc_Bsub_c550"/>
    <property type="match status" value="1"/>
</dbReference>
<dbReference type="Gene3D" id="1.10.760.10">
    <property type="entry name" value="Cytochrome c-like domain"/>
    <property type="match status" value="1"/>
</dbReference>
<keyword evidence="2 6" id="KW-0349">Heme</keyword>
<protein>
    <submittedName>
        <fullName evidence="10">Cytochrome c</fullName>
    </submittedName>
</protein>
<evidence type="ECO:0000256" key="5">
    <source>
        <dbReference type="ARBA" id="ARBA00023004"/>
    </source>
</evidence>
<proteinExistence type="predicted"/>
<dbReference type="GO" id="GO:0016020">
    <property type="term" value="C:membrane"/>
    <property type="evidence" value="ECO:0007669"/>
    <property type="project" value="InterPro"/>
</dbReference>
<dbReference type="SUPFAM" id="SSF46626">
    <property type="entry name" value="Cytochrome c"/>
    <property type="match status" value="1"/>
</dbReference>
<dbReference type="Pfam" id="PF13442">
    <property type="entry name" value="Cytochrome_CBB3"/>
    <property type="match status" value="1"/>
</dbReference>
<evidence type="ECO:0000256" key="4">
    <source>
        <dbReference type="ARBA" id="ARBA00022982"/>
    </source>
</evidence>
<evidence type="ECO:0000313" key="10">
    <source>
        <dbReference type="EMBL" id="WAA09813.1"/>
    </source>
</evidence>
<dbReference type="PANTHER" id="PTHR37823">
    <property type="entry name" value="CYTOCHROME C-553-LIKE"/>
    <property type="match status" value="1"/>
</dbReference>
<keyword evidence="8" id="KW-0732">Signal</keyword>
<keyword evidence="1" id="KW-0813">Transport</keyword>
<feature type="binding site" description="axial binding residue" evidence="7">
    <location>
        <position position="49"/>
    </location>
    <ligand>
        <name>heme c</name>
        <dbReference type="ChEBI" id="CHEBI:61717"/>
    </ligand>
    <ligandPart>
        <name>Fe</name>
        <dbReference type="ChEBI" id="CHEBI:18248"/>
    </ligandPart>
</feature>
<dbReference type="PROSITE" id="PS51257">
    <property type="entry name" value="PROKAR_LIPOPROTEIN"/>
    <property type="match status" value="1"/>
</dbReference>
<dbReference type="PANTHER" id="PTHR37823:SF3">
    <property type="entry name" value="CYTOCHROME C-551"/>
    <property type="match status" value="1"/>
</dbReference>
<dbReference type="GO" id="GO:0005506">
    <property type="term" value="F:iron ion binding"/>
    <property type="evidence" value="ECO:0007669"/>
    <property type="project" value="InterPro"/>
</dbReference>
<dbReference type="PROSITE" id="PS51007">
    <property type="entry name" value="CYTC"/>
    <property type="match status" value="1"/>
</dbReference>
<feature type="chain" id="PRO_5038900592" evidence="8">
    <location>
        <begin position="20"/>
        <end position="105"/>
    </location>
</feature>
<evidence type="ECO:0000256" key="3">
    <source>
        <dbReference type="ARBA" id="ARBA00022723"/>
    </source>
</evidence>
<comment type="PTM">
    <text evidence="6">Binds 1 heme c group covalently per subunit.</text>
</comment>
<dbReference type="RefSeq" id="WP_275417597.1">
    <property type="nucleotide sequence ID" value="NZ_CP106878.1"/>
</dbReference>